<evidence type="ECO:0000313" key="1">
    <source>
        <dbReference type="EMBL" id="CAB4041762.1"/>
    </source>
</evidence>
<dbReference type="InterPro" id="IPR040676">
    <property type="entry name" value="DUF5641"/>
</dbReference>
<name>A0A6S7LRB6_PARCT</name>
<protein>
    <submittedName>
        <fullName evidence="1">Uncharacterized protein</fullName>
    </submittedName>
</protein>
<dbReference type="Pfam" id="PF18701">
    <property type="entry name" value="DUF5641"/>
    <property type="match status" value="1"/>
</dbReference>
<accession>A0A6S7LRB6</accession>
<dbReference type="OrthoDB" id="6608729at2759"/>
<evidence type="ECO:0000313" key="2">
    <source>
        <dbReference type="Proteomes" id="UP001152795"/>
    </source>
</evidence>
<gene>
    <name evidence="1" type="ORF">PACLA_8A078719</name>
</gene>
<dbReference type="AlphaFoldDB" id="A0A6S7LRB6"/>
<comment type="caution">
    <text evidence="1">The sequence shown here is derived from an EMBL/GenBank/DDBJ whole genome shotgun (WGS) entry which is preliminary data.</text>
</comment>
<proteinExistence type="predicted"/>
<dbReference type="EMBL" id="CACRXK020028882">
    <property type="protein sequence ID" value="CAB4041762.1"/>
    <property type="molecule type" value="Genomic_DNA"/>
</dbReference>
<sequence>MFGHLSIGELNVAHDFLVKKAQSESFEEELKGIEWHFQPHLSPHFGGAVVVKEALRTALVEVEGILNTVADVHVEDKEINSRKVWRQSQALANFFWKRFIIEYIPSQTRRKKWTEKARSSYCRIKSISWDAANGTNNGRIQKISHQTMSFGRVIASVGKPVNLRSNNKRASQVRFLVFGTDLLSTNLQLQHDREQHFISVNWEQIYGKLVNNDDAHFCAAITTF</sequence>
<organism evidence="1 2">
    <name type="scientific">Paramuricea clavata</name>
    <name type="common">Red gorgonian</name>
    <name type="synonym">Violescent sea-whip</name>
    <dbReference type="NCBI Taxonomy" id="317549"/>
    <lineage>
        <taxon>Eukaryota</taxon>
        <taxon>Metazoa</taxon>
        <taxon>Cnidaria</taxon>
        <taxon>Anthozoa</taxon>
        <taxon>Octocorallia</taxon>
        <taxon>Malacalcyonacea</taxon>
        <taxon>Plexauridae</taxon>
        <taxon>Paramuricea</taxon>
    </lineage>
</organism>
<feature type="non-terminal residue" evidence="1">
    <location>
        <position position="224"/>
    </location>
</feature>
<keyword evidence="2" id="KW-1185">Reference proteome</keyword>
<reference evidence="1" key="1">
    <citation type="submission" date="2020-04" db="EMBL/GenBank/DDBJ databases">
        <authorList>
            <person name="Alioto T."/>
            <person name="Alioto T."/>
            <person name="Gomez Garrido J."/>
        </authorList>
    </citation>
    <scope>NUCLEOTIDE SEQUENCE</scope>
    <source>
        <strain evidence="1">A484AB</strain>
    </source>
</reference>
<dbReference type="Proteomes" id="UP001152795">
    <property type="component" value="Unassembled WGS sequence"/>
</dbReference>